<keyword evidence="1" id="KW-1133">Transmembrane helix</keyword>
<accession>A0A1F5N8L5</accession>
<keyword evidence="1" id="KW-0472">Membrane</keyword>
<keyword evidence="1" id="KW-0812">Transmembrane</keyword>
<reference evidence="3 4" key="1">
    <citation type="journal article" date="2016" name="Nat. Commun.">
        <title>Thousands of microbial genomes shed light on interconnected biogeochemical processes in an aquifer system.</title>
        <authorList>
            <person name="Anantharaman K."/>
            <person name="Brown C.T."/>
            <person name="Hug L.A."/>
            <person name="Sharon I."/>
            <person name="Castelle C.J."/>
            <person name="Probst A.J."/>
            <person name="Thomas B.C."/>
            <person name="Singh A."/>
            <person name="Wilkins M.J."/>
            <person name="Karaoz U."/>
            <person name="Brodie E.L."/>
            <person name="Williams K.H."/>
            <person name="Hubbard S.S."/>
            <person name="Banfield J.F."/>
        </authorList>
    </citation>
    <scope>NUCLEOTIDE SEQUENCE [LARGE SCALE GENOMIC DNA]</scope>
</reference>
<evidence type="ECO:0000313" key="3">
    <source>
        <dbReference type="EMBL" id="OGE74006.1"/>
    </source>
</evidence>
<evidence type="ECO:0000313" key="4">
    <source>
        <dbReference type="Proteomes" id="UP000177610"/>
    </source>
</evidence>
<keyword evidence="2" id="KW-0732">Signal</keyword>
<evidence type="ECO:0000256" key="1">
    <source>
        <dbReference type="SAM" id="Phobius"/>
    </source>
</evidence>
<feature type="chain" id="PRO_5009520095" description="DUF4134 domain-containing protein" evidence="2">
    <location>
        <begin position="21"/>
        <end position="114"/>
    </location>
</feature>
<dbReference type="Proteomes" id="UP000177610">
    <property type="component" value="Unassembled WGS sequence"/>
</dbReference>
<organism evidence="3 4">
    <name type="scientific">Candidatus Doudnabacteria bacterium RIFCSPHIGHO2_01_FULL_41_86</name>
    <dbReference type="NCBI Taxonomy" id="1817821"/>
    <lineage>
        <taxon>Bacteria</taxon>
        <taxon>Candidatus Doudnaibacteriota</taxon>
    </lineage>
</organism>
<name>A0A1F5N8L5_9BACT</name>
<gene>
    <name evidence="3" type="ORF">A2717_00550</name>
</gene>
<dbReference type="InterPro" id="IPR043993">
    <property type="entry name" value="T4SS_pilin"/>
</dbReference>
<evidence type="ECO:0008006" key="5">
    <source>
        <dbReference type="Google" id="ProtNLM"/>
    </source>
</evidence>
<comment type="caution">
    <text evidence="3">The sequence shown here is derived from an EMBL/GenBank/DDBJ whole genome shotgun (WGS) entry which is preliminary data.</text>
</comment>
<feature type="signal peptide" evidence="2">
    <location>
        <begin position="1"/>
        <end position="20"/>
    </location>
</feature>
<protein>
    <recommendedName>
        <fullName evidence="5">DUF4134 domain-containing protein</fullName>
    </recommendedName>
</protein>
<dbReference type="NCBIfam" id="NF045849">
    <property type="entry name" value="ICE_MMCAP2_0565"/>
    <property type="match status" value="1"/>
</dbReference>
<evidence type="ECO:0000256" key="2">
    <source>
        <dbReference type="SAM" id="SignalP"/>
    </source>
</evidence>
<dbReference type="AlphaFoldDB" id="A0A1F5N8L5"/>
<dbReference type="EMBL" id="MFEH01000003">
    <property type="protein sequence ID" value="OGE74006.1"/>
    <property type="molecule type" value="Genomic_DNA"/>
</dbReference>
<sequence>MSRIKYISLILLSLPSVAFAQIIPDRIPGLPGDQYSTVSNALTEIIQTVLVVVGLIAVAFLIYGGFRYITSAGNEETAESAKKTIQNAIIGLVVIILSYIIVVVISNALLTSDI</sequence>
<feature type="transmembrane region" description="Helical" evidence="1">
    <location>
        <begin position="44"/>
        <end position="66"/>
    </location>
</feature>
<dbReference type="Pfam" id="PF18895">
    <property type="entry name" value="T4SS_pilin"/>
    <property type="match status" value="1"/>
</dbReference>
<proteinExistence type="predicted"/>
<feature type="transmembrane region" description="Helical" evidence="1">
    <location>
        <begin position="87"/>
        <end position="110"/>
    </location>
</feature>
<dbReference type="STRING" id="1817821.A2717_00550"/>